<dbReference type="InterPro" id="IPR050663">
    <property type="entry name" value="Ankyrin-SOCS_Box"/>
</dbReference>
<dbReference type="InterPro" id="IPR036770">
    <property type="entry name" value="Ankyrin_rpt-contain_sf"/>
</dbReference>
<dbReference type="PROSITE" id="PS50297">
    <property type="entry name" value="ANK_REP_REGION"/>
    <property type="match status" value="3"/>
</dbReference>
<dbReference type="PROSITE" id="PS50225">
    <property type="entry name" value="SOCS"/>
    <property type="match status" value="1"/>
</dbReference>
<dbReference type="SMART" id="SM00248">
    <property type="entry name" value="ANK"/>
    <property type="match status" value="8"/>
</dbReference>
<evidence type="ECO:0000256" key="3">
    <source>
        <dbReference type="PROSITE-ProRule" id="PRU00023"/>
    </source>
</evidence>
<feature type="domain" description="SOCS box" evidence="4">
    <location>
        <begin position="485"/>
        <end position="547"/>
    </location>
</feature>
<proteinExistence type="predicted"/>
<evidence type="ECO:0000313" key="6">
    <source>
        <dbReference type="Proteomes" id="UP000735302"/>
    </source>
</evidence>
<reference evidence="5 6" key="1">
    <citation type="journal article" date="2021" name="Elife">
        <title>Chloroplast acquisition without the gene transfer in kleptoplastic sea slugs, Plakobranchus ocellatus.</title>
        <authorList>
            <person name="Maeda T."/>
            <person name="Takahashi S."/>
            <person name="Yoshida T."/>
            <person name="Shimamura S."/>
            <person name="Takaki Y."/>
            <person name="Nagai Y."/>
            <person name="Toyoda A."/>
            <person name="Suzuki Y."/>
            <person name="Arimoto A."/>
            <person name="Ishii H."/>
            <person name="Satoh N."/>
            <person name="Nishiyama T."/>
            <person name="Hasebe M."/>
            <person name="Maruyama T."/>
            <person name="Minagawa J."/>
            <person name="Obokata J."/>
            <person name="Shigenobu S."/>
        </authorList>
    </citation>
    <scope>NUCLEOTIDE SEQUENCE [LARGE SCALE GENOMIC DNA]</scope>
</reference>
<protein>
    <submittedName>
        <fullName evidence="5">Ankyrin</fullName>
    </submittedName>
</protein>
<organism evidence="5 6">
    <name type="scientific">Plakobranchus ocellatus</name>
    <dbReference type="NCBI Taxonomy" id="259542"/>
    <lineage>
        <taxon>Eukaryota</taxon>
        <taxon>Metazoa</taxon>
        <taxon>Spiralia</taxon>
        <taxon>Lophotrochozoa</taxon>
        <taxon>Mollusca</taxon>
        <taxon>Gastropoda</taxon>
        <taxon>Heterobranchia</taxon>
        <taxon>Euthyneura</taxon>
        <taxon>Panpulmonata</taxon>
        <taxon>Sacoglossa</taxon>
        <taxon>Placobranchoidea</taxon>
        <taxon>Plakobranchidae</taxon>
        <taxon>Plakobranchus</taxon>
    </lineage>
</organism>
<evidence type="ECO:0000256" key="1">
    <source>
        <dbReference type="ARBA" id="ARBA00022737"/>
    </source>
</evidence>
<dbReference type="InterPro" id="IPR002110">
    <property type="entry name" value="Ankyrin_rpt"/>
</dbReference>
<evidence type="ECO:0000259" key="4">
    <source>
        <dbReference type="PROSITE" id="PS50225"/>
    </source>
</evidence>
<feature type="repeat" description="ANK" evidence="3">
    <location>
        <begin position="320"/>
        <end position="346"/>
    </location>
</feature>
<sequence length="572" mass="63589">MSGEQIVNVVFLYADTGAKINTDPDEFIEALLEEDLREIDRLLGLMESFNNHLNQFLTENCRADLKSLVAKRIDSKTNLDPETCQTLLRPAIVSGCTESIEALLNRGADLNLPYSYCNSVLVVAITLLKTPDLMKMVKFLLEKGANINRNFGDYSPLLVASLKQPDIVPYLLQKGANVNEVGDLDGNTPLTTAVHFNECRYSTVGTLLSTGADPNKANNDGETALHLVRDAEITNLLIQAGANLEARDDDGQTPLLAAAYTGEADVINVLLKSGADMKATDNDGNSALHMMVMGPRSSKRKPQEETMRLFAFQCNEINKKGMTPLMSAAQGRQTKAVKILLNLGAENIITYKSGRSQTAVTLLLDNFIVNNYFKSSILACMKLLITHNSVTSLPRRCYYFFSMIDCDLRHFVELMVTHGMAPLCESSQTLSQFDWLPSERISGISGNISPLAFALVSNSLEIAQYLTENWFFTPADLVGSMELRLLRRKLERESQADGLRFMDENLSQPMSLFKLCFVAVSAQLGGVAGREERVNQTPLPNILKDMLLFRRENFPMEEITYSELPNGRNYKF</sequence>
<dbReference type="Pfam" id="PF12796">
    <property type="entry name" value="Ank_2"/>
    <property type="match status" value="1"/>
</dbReference>
<evidence type="ECO:0000256" key="2">
    <source>
        <dbReference type="ARBA" id="ARBA00023043"/>
    </source>
</evidence>
<accession>A0AAV3YCE2</accession>
<evidence type="ECO:0000313" key="5">
    <source>
        <dbReference type="EMBL" id="GFN79748.1"/>
    </source>
</evidence>
<dbReference type="PROSITE" id="PS50088">
    <property type="entry name" value="ANK_REPEAT"/>
    <property type="match status" value="3"/>
</dbReference>
<comment type="caution">
    <text evidence="5">The sequence shown here is derived from an EMBL/GenBank/DDBJ whole genome shotgun (WGS) entry which is preliminary data.</text>
</comment>
<dbReference type="Pfam" id="PF00023">
    <property type="entry name" value="Ank"/>
    <property type="match status" value="2"/>
</dbReference>
<keyword evidence="2 3" id="KW-0040">ANK repeat</keyword>
<dbReference type="GO" id="GO:0005634">
    <property type="term" value="C:nucleus"/>
    <property type="evidence" value="ECO:0007669"/>
    <property type="project" value="TreeGrafter"/>
</dbReference>
<dbReference type="PANTHER" id="PTHR24193">
    <property type="entry name" value="ANKYRIN REPEAT PROTEIN"/>
    <property type="match status" value="1"/>
</dbReference>
<feature type="repeat" description="ANK" evidence="3">
    <location>
        <begin position="185"/>
        <end position="219"/>
    </location>
</feature>
<name>A0AAV3YCE2_9GAST</name>
<dbReference type="GO" id="GO:0045944">
    <property type="term" value="P:positive regulation of transcription by RNA polymerase II"/>
    <property type="evidence" value="ECO:0007669"/>
    <property type="project" value="TreeGrafter"/>
</dbReference>
<dbReference type="Proteomes" id="UP000735302">
    <property type="component" value="Unassembled WGS sequence"/>
</dbReference>
<dbReference type="SUPFAM" id="SSF48403">
    <property type="entry name" value="Ankyrin repeat"/>
    <property type="match status" value="1"/>
</dbReference>
<dbReference type="EMBL" id="BLXT01000722">
    <property type="protein sequence ID" value="GFN79748.1"/>
    <property type="molecule type" value="Genomic_DNA"/>
</dbReference>
<keyword evidence="1" id="KW-0677">Repeat</keyword>
<dbReference type="Gene3D" id="1.25.40.20">
    <property type="entry name" value="Ankyrin repeat-containing domain"/>
    <property type="match status" value="2"/>
</dbReference>
<gene>
    <name evidence="5" type="ORF">PoB_000625400</name>
</gene>
<dbReference type="PANTHER" id="PTHR24193:SF121">
    <property type="entry name" value="ADA2A-CONTAINING COMPLEX COMPONENT 3, ISOFORM D"/>
    <property type="match status" value="1"/>
</dbReference>
<feature type="repeat" description="ANK" evidence="3">
    <location>
        <begin position="250"/>
        <end position="282"/>
    </location>
</feature>
<dbReference type="GO" id="GO:0000976">
    <property type="term" value="F:transcription cis-regulatory region binding"/>
    <property type="evidence" value="ECO:0007669"/>
    <property type="project" value="TreeGrafter"/>
</dbReference>
<dbReference type="AlphaFoldDB" id="A0AAV3YCE2"/>
<keyword evidence="6" id="KW-1185">Reference proteome</keyword>
<dbReference type="InterPro" id="IPR001496">
    <property type="entry name" value="SOCS_box"/>
</dbReference>